<accession>A0A3E1P0A9</accession>
<dbReference type="PROSITE" id="PS51257">
    <property type="entry name" value="PROKAR_LIPOPROTEIN"/>
    <property type="match status" value="1"/>
</dbReference>
<sequence>MKKTCYFLLLLTIATVCSCKKEDAVSTGIQPVNLIVHLTYALDSSDYSLPVKGVTVKITNTSTSSQLTASSNDSGIARFTAIPAGTYDVDATITISADNYYTITGTYIADDITFNASEKNAAIAVGNDLTMNMTLVAGTTGQWVIRQVYFAGSHRTDGALYRDQFIEIHNNSDQVLYADSLYIGQVYGRQSFTSSNYYTLTNGQMDWSKSVNMPADIDANNDYVYTRTLLMIPGTGKTYPVQPGSSIVIAQTAMNHKVPWTGANGTTISVKNPALTVDLSGADFEAYYASFLSTPLASDVDNLSVPNLEVLQYFGNDWILDNNGRDGYIIFKVDGAQIVKNWPMYNFPTTSTPSATAVKYYQVPLKYVIDAVEIQPNTAEDRIPKKFSAQYDAGFALVPKGAYSSQSVVRKTQKTVNGRVVLKDTNNSTEDFDYFDVATPGGFK</sequence>
<dbReference type="AlphaFoldDB" id="A0A3E1P0A9"/>
<dbReference type="InterPro" id="IPR032627">
    <property type="entry name" value="DUF4876"/>
</dbReference>
<organism evidence="1 2">
    <name type="scientific">Chitinophaga silvisoli</name>
    <dbReference type="NCBI Taxonomy" id="2291814"/>
    <lineage>
        <taxon>Bacteria</taxon>
        <taxon>Pseudomonadati</taxon>
        <taxon>Bacteroidota</taxon>
        <taxon>Chitinophagia</taxon>
        <taxon>Chitinophagales</taxon>
        <taxon>Chitinophagaceae</taxon>
        <taxon>Chitinophaga</taxon>
    </lineage>
</organism>
<proteinExistence type="predicted"/>
<protein>
    <submittedName>
        <fullName evidence="1">DUF4876 domain-containing protein</fullName>
    </submittedName>
</protein>
<dbReference type="RefSeq" id="WP_116854558.1">
    <property type="nucleotide sequence ID" value="NZ_QTJV01000006.1"/>
</dbReference>
<gene>
    <name evidence="1" type="ORF">DXN04_16885</name>
</gene>
<dbReference type="Pfam" id="PF16215">
    <property type="entry name" value="DUF4876"/>
    <property type="match status" value="1"/>
</dbReference>
<dbReference type="Proteomes" id="UP000261174">
    <property type="component" value="Unassembled WGS sequence"/>
</dbReference>
<dbReference type="EMBL" id="QTJV01000006">
    <property type="protein sequence ID" value="RFM33636.1"/>
    <property type="molecule type" value="Genomic_DNA"/>
</dbReference>
<keyword evidence="2" id="KW-1185">Reference proteome</keyword>
<dbReference type="OrthoDB" id="1409865at2"/>
<dbReference type="Gene3D" id="2.60.40.10">
    <property type="entry name" value="Immunoglobulins"/>
    <property type="match status" value="1"/>
</dbReference>
<name>A0A3E1P0A9_9BACT</name>
<evidence type="ECO:0000313" key="2">
    <source>
        <dbReference type="Proteomes" id="UP000261174"/>
    </source>
</evidence>
<evidence type="ECO:0000313" key="1">
    <source>
        <dbReference type="EMBL" id="RFM33636.1"/>
    </source>
</evidence>
<comment type="caution">
    <text evidence="1">The sequence shown here is derived from an EMBL/GenBank/DDBJ whole genome shotgun (WGS) entry which is preliminary data.</text>
</comment>
<dbReference type="InterPro" id="IPR013783">
    <property type="entry name" value="Ig-like_fold"/>
</dbReference>
<dbReference type="SUPFAM" id="SSF49478">
    <property type="entry name" value="Cna protein B-type domain"/>
    <property type="match status" value="1"/>
</dbReference>
<reference evidence="1 2" key="1">
    <citation type="submission" date="2018-08" db="EMBL/GenBank/DDBJ databases">
        <title>Chitinophaga sp. K20C18050901, a novel bacterium isolated from forest soil.</title>
        <authorList>
            <person name="Wang C."/>
        </authorList>
    </citation>
    <scope>NUCLEOTIDE SEQUENCE [LARGE SCALE GENOMIC DNA]</scope>
    <source>
        <strain evidence="1 2">K20C18050901</strain>
    </source>
</reference>